<sequence length="72" mass="7561">AWHEDDSRARPGADGLGRKFPGGRQGAVRCQAVLAWKARGAGQSCKRARQTAGQGRGGTCQAVGRLQEKTGL</sequence>
<dbReference type="EMBL" id="CADCVY010000096">
    <property type="protein sequence ID" value="CAA9512158.1"/>
    <property type="molecule type" value="Genomic_DNA"/>
</dbReference>
<reference evidence="2" key="1">
    <citation type="submission" date="2020-02" db="EMBL/GenBank/DDBJ databases">
        <authorList>
            <person name="Meier V. D."/>
        </authorList>
    </citation>
    <scope>NUCLEOTIDE SEQUENCE</scope>
    <source>
        <strain evidence="2">AVDCRST_MAG44</strain>
    </source>
</reference>
<feature type="non-terminal residue" evidence="2">
    <location>
        <position position="72"/>
    </location>
</feature>
<feature type="non-terminal residue" evidence="2">
    <location>
        <position position="1"/>
    </location>
</feature>
<proteinExistence type="predicted"/>
<accession>A0A6J4T2G7</accession>
<feature type="compositionally biased region" description="Basic and acidic residues" evidence="1">
    <location>
        <begin position="1"/>
        <end position="11"/>
    </location>
</feature>
<gene>
    <name evidence="2" type="ORF">AVDCRST_MAG44-1449</name>
</gene>
<organism evidence="2">
    <name type="scientific">uncultured Sphingomonas sp</name>
    <dbReference type="NCBI Taxonomy" id="158754"/>
    <lineage>
        <taxon>Bacteria</taxon>
        <taxon>Pseudomonadati</taxon>
        <taxon>Pseudomonadota</taxon>
        <taxon>Alphaproteobacteria</taxon>
        <taxon>Sphingomonadales</taxon>
        <taxon>Sphingomonadaceae</taxon>
        <taxon>Sphingomonas</taxon>
        <taxon>environmental samples</taxon>
    </lineage>
</organism>
<name>A0A6J4T2G7_9SPHN</name>
<feature type="region of interest" description="Disordered" evidence="1">
    <location>
        <begin position="51"/>
        <end position="72"/>
    </location>
</feature>
<evidence type="ECO:0000313" key="2">
    <source>
        <dbReference type="EMBL" id="CAA9512158.1"/>
    </source>
</evidence>
<protein>
    <submittedName>
        <fullName evidence="2">Uncharacterized protein</fullName>
    </submittedName>
</protein>
<feature type="region of interest" description="Disordered" evidence="1">
    <location>
        <begin position="1"/>
        <end position="24"/>
    </location>
</feature>
<dbReference type="AlphaFoldDB" id="A0A6J4T2G7"/>
<evidence type="ECO:0000256" key="1">
    <source>
        <dbReference type="SAM" id="MobiDB-lite"/>
    </source>
</evidence>